<evidence type="ECO:0000313" key="3">
    <source>
        <dbReference type="EMBL" id="TDN96302.1"/>
    </source>
</evidence>
<keyword evidence="1" id="KW-1133">Transmembrane helix</keyword>
<evidence type="ECO:0000313" key="2">
    <source>
        <dbReference type="EMBL" id="SFF62352.1"/>
    </source>
</evidence>
<dbReference type="EMBL" id="SNWI01000012">
    <property type="protein sequence ID" value="TDN96302.1"/>
    <property type="molecule type" value="Genomic_DNA"/>
</dbReference>
<reference evidence="3 5" key="2">
    <citation type="submission" date="2019-03" db="EMBL/GenBank/DDBJ databases">
        <title>Freshwater and sediment microbial communities from various areas in North America, analyzing microbe dynamics in response to fracking.</title>
        <authorList>
            <person name="Lamendella R."/>
        </authorList>
    </citation>
    <scope>NUCLEOTIDE SEQUENCE [LARGE SCALE GENOMIC DNA]</scope>
    <source>
        <strain evidence="3 5">114D</strain>
    </source>
</reference>
<keyword evidence="1" id="KW-0812">Transmembrane</keyword>
<accession>A0A1I2K5I9</accession>
<keyword evidence="4" id="KW-1185">Reference proteome</keyword>
<sequence length="189" mass="21116">MKRLLTYFMQGLVLVAPIAITAYIVFLIFDFIDGLLRNQLDDWFGYNIPGLGLVIIFLLLTVLGFIGQFIVASPIKALGERLLKKAPLLKVVYSSLVDLFSAFVGKEKKFNQPVLVKINKENNLWKIGFITQKSMTEIGMEGLVAVYFPHSYNFSGELFMVDSNAVQPLDMPPSEAMKFVVSGGVTRVN</sequence>
<dbReference type="RefSeq" id="WP_093921022.1">
    <property type="nucleotide sequence ID" value="NZ_FONW01000011.1"/>
</dbReference>
<dbReference type="EMBL" id="FONW01000011">
    <property type="protein sequence ID" value="SFF62352.1"/>
    <property type="molecule type" value="Genomic_DNA"/>
</dbReference>
<protein>
    <submittedName>
        <fullName evidence="3">Putative membrane protein</fullName>
    </submittedName>
</protein>
<dbReference type="InterPro" id="IPR007462">
    <property type="entry name" value="COV1-like"/>
</dbReference>
<name>A0A1I2K5I9_9BACT</name>
<reference evidence="2 4" key="1">
    <citation type="submission" date="2016-10" db="EMBL/GenBank/DDBJ databases">
        <authorList>
            <person name="de Groot N.N."/>
        </authorList>
    </citation>
    <scope>NUCLEOTIDE SEQUENCE [LARGE SCALE GENOMIC DNA]</scope>
    <source>
        <strain evidence="2 4">CGMCC 1.9156</strain>
    </source>
</reference>
<gene>
    <name evidence="3" type="ORF">DET52_112129</name>
    <name evidence="2" type="ORF">SAMN05216283_1119</name>
</gene>
<dbReference type="Proteomes" id="UP000294848">
    <property type="component" value="Unassembled WGS sequence"/>
</dbReference>
<dbReference type="STRING" id="655355.SAMN05216283_1119"/>
<evidence type="ECO:0000256" key="1">
    <source>
        <dbReference type="SAM" id="Phobius"/>
    </source>
</evidence>
<feature type="transmembrane region" description="Helical" evidence="1">
    <location>
        <begin position="12"/>
        <end position="32"/>
    </location>
</feature>
<dbReference type="OrthoDB" id="9789516at2"/>
<dbReference type="Pfam" id="PF04367">
    <property type="entry name" value="DUF502"/>
    <property type="match status" value="1"/>
</dbReference>
<proteinExistence type="predicted"/>
<feature type="transmembrane region" description="Helical" evidence="1">
    <location>
        <begin position="52"/>
        <end position="75"/>
    </location>
</feature>
<evidence type="ECO:0000313" key="4">
    <source>
        <dbReference type="Proteomes" id="UP000198964"/>
    </source>
</evidence>
<evidence type="ECO:0000313" key="5">
    <source>
        <dbReference type="Proteomes" id="UP000294848"/>
    </source>
</evidence>
<dbReference type="AlphaFoldDB" id="A0A1I2K5I9"/>
<dbReference type="PANTHER" id="PTHR31876:SF26">
    <property type="entry name" value="PROTEIN LIKE COV 2"/>
    <property type="match status" value="1"/>
</dbReference>
<organism evidence="2 4">
    <name type="scientific">Sunxiuqinia elliptica</name>
    <dbReference type="NCBI Taxonomy" id="655355"/>
    <lineage>
        <taxon>Bacteria</taxon>
        <taxon>Pseudomonadati</taxon>
        <taxon>Bacteroidota</taxon>
        <taxon>Bacteroidia</taxon>
        <taxon>Marinilabiliales</taxon>
        <taxon>Prolixibacteraceae</taxon>
        <taxon>Sunxiuqinia</taxon>
    </lineage>
</organism>
<keyword evidence="1" id="KW-0472">Membrane</keyword>
<dbReference type="PANTHER" id="PTHR31876">
    <property type="entry name" value="COV-LIKE PROTEIN 1"/>
    <property type="match status" value="1"/>
</dbReference>
<dbReference type="Proteomes" id="UP000198964">
    <property type="component" value="Unassembled WGS sequence"/>
</dbReference>